<gene>
    <name evidence="1" type="ORF">J2Z66_001888</name>
</gene>
<comment type="caution">
    <text evidence="1">The sequence shown here is derived from an EMBL/GenBank/DDBJ whole genome shotgun (WGS) entry which is preliminary data.</text>
</comment>
<dbReference type="Proteomes" id="UP001519287">
    <property type="component" value="Unassembled WGS sequence"/>
</dbReference>
<dbReference type="EMBL" id="JAGGLB010000004">
    <property type="protein sequence ID" value="MBP1990290.1"/>
    <property type="molecule type" value="Genomic_DNA"/>
</dbReference>
<accession>A0ABS4IRX2</accession>
<reference evidence="1 2" key="1">
    <citation type="submission" date="2021-03" db="EMBL/GenBank/DDBJ databases">
        <title>Genomic Encyclopedia of Type Strains, Phase IV (KMG-IV): sequencing the most valuable type-strain genomes for metagenomic binning, comparative biology and taxonomic classification.</title>
        <authorList>
            <person name="Goeker M."/>
        </authorList>
    </citation>
    <scope>NUCLEOTIDE SEQUENCE [LARGE SCALE GENOMIC DNA]</scope>
    <source>
        <strain evidence="1 2">DSM 26048</strain>
    </source>
</reference>
<sequence>MDKGDFDIKKGCSYNTGIHNIKGKTLLYVQSGRKQEDLRTYAQYHQDFLQMTPKRCDGLVKAYHNGISLCFSGQFEFSVTFIFLGYVIEALL</sequence>
<name>A0ABS4IRX2_9BACL</name>
<evidence type="ECO:0000313" key="1">
    <source>
        <dbReference type="EMBL" id="MBP1990290.1"/>
    </source>
</evidence>
<organism evidence="1 2">
    <name type="scientific">Paenibacillus eucommiae</name>
    <dbReference type="NCBI Taxonomy" id="1355755"/>
    <lineage>
        <taxon>Bacteria</taxon>
        <taxon>Bacillati</taxon>
        <taxon>Bacillota</taxon>
        <taxon>Bacilli</taxon>
        <taxon>Bacillales</taxon>
        <taxon>Paenibacillaceae</taxon>
        <taxon>Paenibacillus</taxon>
    </lineage>
</organism>
<protein>
    <submittedName>
        <fullName evidence="1">Uncharacterized protein</fullName>
    </submittedName>
</protein>
<evidence type="ECO:0000313" key="2">
    <source>
        <dbReference type="Proteomes" id="UP001519287"/>
    </source>
</evidence>
<keyword evidence="2" id="KW-1185">Reference proteome</keyword>
<dbReference type="RefSeq" id="WP_209971071.1">
    <property type="nucleotide sequence ID" value="NZ_JAGGLB010000004.1"/>
</dbReference>
<proteinExistence type="predicted"/>